<keyword evidence="1" id="KW-0732">Signal</keyword>
<evidence type="ECO:0000313" key="2">
    <source>
        <dbReference type="EMBL" id="PZV87147.1"/>
    </source>
</evidence>
<name>A0A326S0I8_9BACT</name>
<dbReference type="RefSeq" id="WP_111390842.1">
    <property type="nucleotide sequence ID" value="NZ_JBKBOX010000028.1"/>
</dbReference>
<dbReference type="EMBL" id="QKTX01000001">
    <property type="protein sequence ID" value="PZV87147.1"/>
    <property type="molecule type" value="Genomic_DNA"/>
</dbReference>
<feature type="signal peptide" evidence="1">
    <location>
        <begin position="1"/>
        <end position="23"/>
    </location>
</feature>
<protein>
    <submittedName>
        <fullName evidence="2">Uncharacterized protein</fullName>
    </submittedName>
</protein>
<sequence>MKTLQKALLALTLVTQFPLSISAQEKDQQAWEKSPLSKFESRNLPLSQSDTVDFQISWIPFIGTNGLHSGNVVNRVSFNVLGGYSAGTASVELSGLFAVNRGNMQGVQLSGWFNHVGQAVDGVQLAGLFNSNLDQVKGVQLAGLGNFTIGEVDGIQLAGVMNFSPKSVSGAQISGVLNFAGGEVEGMQLAGVGNFAAKNIKGSQLSLVNFARKVDGFQLGLINYADSVGGVPVGLISIVKNGYLAVEVGATEILPLNLAIRSGKREFYTMLFAGIRPEIRSQAIWSFGYGVGTSPRLGQKTFLNIEGSTEQLSKGEVEALNLISRLYVGGEWQLAKGMAIYAGPTLNFRVYEAGYAGHPELFTYTQHKVRNERSYPDDIRSQWWTGFKAGFRFF</sequence>
<feature type="chain" id="PRO_5016460255" evidence="1">
    <location>
        <begin position="24"/>
        <end position="394"/>
    </location>
</feature>
<dbReference type="AlphaFoldDB" id="A0A326S0I8"/>
<evidence type="ECO:0000313" key="3">
    <source>
        <dbReference type="Proteomes" id="UP000248917"/>
    </source>
</evidence>
<organism evidence="2 3">
    <name type="scientific">Algoriphagus aquaeductus</name>
    <dbReference type="NCBI Taxonomy" id="475299"/>
    <lineage>
        <taxon>Bacteria</taxon>
        <taxon>Pseudomonadati</taxon>
        <taxon>Bacteroidota</taxon>
        <taxon>Cytophagia</taxon>
        <taxon>Cytophagales</taxon>
        <taxon>Cyclobacteriaceae</taxon>
        <taxon>Algoriphagus</taxon>
    </lineage>
</organism>
<proteinExistence type="predicted"/>
<reference evidence="2 3" key="1">
    <citation type="submission" date="2018-06" db="EMBL/GenBank/DDBJ databases">
        <title>Genomic Encyclopedia of Archaeal and Bacterial Type Strains, Phase II (KMG-II): from individual species to whole genera.</title>
        <authorList>
            <person name="Goeker M."/>
        </authorList>
    </citation>
    <scope>NUCLEOTIDE SEQUENCE [LARGE SCALE GENOMIC DNA]</scope>
    <source>
        <strain evidence="2 3">T4</strain>
    </source>
</reference>
<evidence type="ECO:0000256" key="1">
    <source>
        <dbReference type="SAM" id="SignalP"/>
    </source>
</evidence>
<accession>A0A326S0I8</accession>
<comment type="caution">
    <text evidence="2">The sequence shown here is derived from an EMBL/GenBank/DDBJ whole genome shotgun (WGS) entry which is preliminary data.</text>
</comment>
<keyword evidence="3" id="KW-1185">Reference proteome</keyword>
<gene>
    <name evidence="2" type="ORF">CLV31_10119</name>
</gene>
<dbReference type="Proteomes" id="UP000248917">
    <property type="component" value="Unassembled WGS sequence"/>
</dbReference>
<dbReference type="OrthoDB" id="5505971at2"/>